<proteinExistence type="predicted"/>
<feature type="transmembrane region" description="Helical" evidence="1">
    <location>
        <begin position="12"/>
        <end position="28"/>
    </location>
</feature>
<protein>
    <submittedName>
        <fullName evidence="2">Uncharacterized protein</fullName>
    </submittedName>
</protein>
<keyword evidence="1" id="KW-0472">Membrane</keyword>
<evidence type="ECO:0000313" key="3">
    <source>
        <dbReference type="Proteomes" id="UP000288805"/>
    </source>
</evidence>
<feature type="transmembrane region" description="Helical" evidence="1">
    <location>
        <begin position="327"/>
        <end position="349"/>
    </location>
</feature>
<feature type="transmembrane region" description="Helical" evidence="1">
    <location>
        <begin position="369"/>
        <end position="391"/>
    </location>
</feature>
<reference evidence="2 3" key="1">
    <citation type="journal article" date="2018" name="PLoS Genet.">
        <title>Population sequencing reveals clonal diversity and ancestral inbreeding in the grapevine cultivar Chardonnay.</title>
        <authorList>
            <person name="Roach M.J."/>
            <person name="Johnson D.L."/>
            <person name="Bohlmann J."/>
            <person name="van Vuuren H.J."/>
            <person name="Jones S.J."/>
            <person name="Pretorius I.S."/>
            <person name="Schmidt S.A."/>
            <person name="Borneman A.R."/>
        </authorList>
    </citation>
    <scope>NUCLEOTIDE SEQUENCE [LARGE SCALE GENOMIC DNA]</scope>
    <source>
        <strain evidence="3">cv. Chardonnay</strain>
        <tissue evidence="2">Leaf</tissue>
    </source>
</reference>
<sequence>MAIWLVNGLRGLFSVLGCVMLATLLYTISTDGLPFRRDLLTPYVHSFISSLCISQFCMMRENSMKDEENCVEIGLGVWHDFDFRHSITLWAFVYLSTFLTFCIREGLHILGLSYGRLYLELIKKHLQKLEKRVATTKVEATMERANLGTAEWMAATLVDFYINAVALAISCILINLLFLSGLVSCKESNWVSAILWTILLVCLAELIYDNLLLQMEYQVNNAHMDVETLFDTADSLHMLFDFSSAMFLLPSLLKLAGYFLIILFQCYMVDDPLSVSFIAALLHVPTLFCNFPRCHQNLYKMPFIMSCCGIKASKNGTIQKRTFSPIVTARISFSLLGLLMLGTLIYTLLTDGSPFRKELLTPWMTATLIDFYINVVALSVCPSVLHLHSLIAT</sequence>
<feature type="transmembrane region" description="Helical" evidence="1">
    <location>
        <begin position="245"/>
        <end position="267"/>
    </location>
</feature>
<keyword evidence="1" id="KW-0812">Transmembrane</keyword>
<organism evidence="2 3">
    <name type="scientific">Vitis vinifera</name>
    <name type="common">Grape</name>
    <dbReference type="NCBI Taxonomy" id="29760"/>
    <lineage>
        <taxon>Eukaryota</taxon>
        <taxon>Viridiplantae</taxon>
        <taxon>Streptophyta</taxon>
        <taxon>Embryophyta</taxon>
        <taxon>Tracheophyta</taxon>
        <taxon>Spermatophyta</taxon>
        <taxon>Magnoliopsida</taxon>
        <taxon>eudicotyledons</taxon>
        <taxon>Gunneridae</taxon>
        <taxon>Pentapetalae</taxon>
        <taxon>rosids</taxon>
        <taxon>Vitales</taxon>
        <taxon>Vitaceae</taxon>
        <taxon>Viteae</taxon>
        <taxon>Vitis</taxon>
    </lineage>
</organism>
<accession>A0A438IEM2</accession>
<dbReference type="Pfam" id="PF07343">
    <property type="entry name" value="DUF1475"/>
    <property type="match status" value="3"/>
</dbReference>
<comment type="caution">
    <text evidence="2">The sequence shown here is derived from an EMBL/GenBank/DDBJ whole genome shotgun (WGS) entry which is preliminary data.</text>
</comment>
<evidence type="ECO:0000313" key="2">
    <source>
        <dbReference type="EMBL" id="RVW94849.1"/>
    </source>
</evidence>
<evidence type="ECO:0000256" key="1">
    <source>
        <dbReference type="SAM" id="Phobius"/>
    </source>
</evidence>
<gene>
    <name evidence="2" type="ORF">CK203_034536</name>
</gene>
<feature type="transmembrane region" description="Helical" evidence="1">
    <location>
        <begin position="160"/>
        <end position="183"/>
    </location>
</feature>
<dbReference type="AlphaFoldDB" id="A0A438IEM2"/>
<keyword evidence="1" id="KW-1133">Transmembrane helix</keyword>
<dbReference type="EMBL" id="QGNW01000118">
    <property type="protein sequence ID" value="RVW94849.1"/>
    <property type="molecule type" value="Genomic_DNA"/>
</dbReference>
<dbReference type="InterPro" id="IPR009943">
    <property type="entry name" value="DUF1475"/>
</dbReference>
<feature type="transmembrane region" description="Helical" evidence="1">
    <location>
        <begin position="40"/>
        <end position="58"/>
    </location>
</feature>
<name>A0A438IEM2_VITVI</name>
<dbReference type="Proteomes" id="UP000288805">
    <property type="component" value="Unassembled WGS sequence"/>
</dbReference>
<dbReference type="PANTHER" id="PTHR36318:SF3">
    <property type="entry name" value="OS06G0581300 PROTEIN"/>
    <property type="match status" value="1"/>
</dbReference>
<feature type="transmembrane region" description="Helical" evidence="1">
    <location>
        <begin position="189"/>
        <end position="208"/>
    </location>
</feature>
<dbReference type="PANTHER" id="PTHR36318">
    <property type="entry name" value="OS06G0581300 PROTEIN"/>
    <property type="match status" value="1"/>
</dbReference>